<evidence type="ECO:0000256" key="2">
    <source>
        <dbReference type="ARBA" id="ARBA00000937"/>
    </source>
</evidence>
<keyword evidence="4" id="KW-1185">Reference proteome</keyword>
<gene>
    <name evidence="3" type="ORF">STAS_32150</name>
</gene>
<keyword evidence="3" id="KW-0808">Transferase</keyword>
<dbReference type="GO" id="GO:0004550">
    <property type="term" value="F:nucleoside diphosphate kinase activity"/>
    <property type="evidence" value="ECO:0007669"/>
    <property type="project" value="UniProtKB-EC"/>
</dbReference>
<comment type="caution">
    <text evidence="3">The sequence shown here is derived from an EMBL/GenBank/DDBJ whole genome shotgun (WGS) entry which is preliminary data.</text>
</comment>
<keyword evidence="3" id="KW-0418">Kinase</keyword>
<dbReference type="SUPFAM" id="SSF54919">
    <property type="entry name" value="Nucleoside diphosphate kinase, NDK"/>
    <property type="match status" value="1"/>
</dbReference>
<evidence type="ECO:0000313" key="3">
    <source>
        <dbReference type="EMBL" id="GER54552.1"/>
    </source>
</evidence>
<accession>A0A5A7RAR1</accession>
<organism evidence="3 4">
    <name type="scientific">Striga asiatica</name>
    <name type="common">Asiatic witchweed</name>
    <name type="synonym">Buchnera asiatica</name>
    <dbReference type="NCBI Taxonomy" id="4170"/>
    <lineage>
        <taxon>Eukaryota</taxon>
        <taxon>Viridiplantae</taxon>
        <taxon>Streptophyta</taxon>
        <taxon>Embryophyta</taxon>
        <taxon>Tracheophyta</taxon>
        <taxon>Spermatophyta</taxon>
        <taxon>Magnoliopsida</taxon>
        <taxon>eudicotyledons</taxon>
        <taxon>Gunneridae</taxon>
        <taxon>Pentapetalae</taxon>
        <taxon>asterids</taxon>
        <taxon>lamiids</taxon>
        <taxon>Lamiales</taxon>
        <taxon>Orobanchaceae</taxon>
        <taxon>Buchnereae</taxon>
        <taxon>Striga</taxon>
    </lineage>
</organism>
<dbReference type="AlphaFoldDB" id="A0A5A7RAR1"/>
<proteinExistence type="predicted"/>
<name>A0A5A7RAR1_STRAF</name>
<reference evidence="4" key="1">
    <citation type="journal article" date="2019" name="Curr. Biol.">
        <title>Genome Sequence of Striga asiatica Provides Insight into the Evolution of Plant Parasitism.</title>
        <authorList>
            <person name="Yoshida S."/>
            <person name="Kim S."/>
            <person name="Wafula E.K."/>
            <person name="Tanskanen J."/>
            <person name="Kim Y.M."/>
            <person name="Honaas L."/>
            <person name="Yang Z."/>
            <person name="Spallek T."/>
            <person name="Conn C.E."/>
            <person name="Ichihashi Y."/>
            <person name="Cheong K."/>
            <person name="Cui S."/>
            <person name="Der J.P."/>
            <person name="Gundlach H."/>
            <person name="Jiao Y."/>
            <person name="Hori C."/>
            <person name="Ishida J.K."/>
            <person name="Kasahara H."/>
            <person name="Kiba T."/>
            <person name="Kim M.S."/>
            <person name="Koo N."/>
            <person name="Laohavisit A."/>
            <person name="Lee Y.H."/>
            <person name="Lumba S."/>
            <person name="McCourt P."/>
            <person name="Mortimer J.C."/>
            <person name="Mutuku J.M."/>
            <person name="Nomura T."/>
            <person name="Sasaki-Sekimoto Y."/>
            <person name="Seto Y."/>
            <person name="Wang Y."/>
            <person name="Wakatake T."/>
            <person name="Sakakibara H."/>
            <person name="Demura T."/>
            <person name="Yamaguchi S."/>
            <person name="Yoneyama K."/>
            <person name="Manabe R.I."/>
            <person name="Nelson D.C."/>
            <person name="Schulman A.H."/>
            <person name="Timko M.P."/>
            <person name="dePamphilis C.W."/>
            <person name="Choi D."/>
            <person name="Shirasu K."/>
        </authorList>
    </citation>
    <scope>NUCLEOTIDE SEQUENCE [LARGE SCALE GENOMIC DNA]</scope>
    <source>
        <strain evidence="4">cv. UVA1</strain>
    </source>
</reference>
<dbReference type="Proteomes" id="UP000325081">
    <property type="component" value="Unassembled WGS sequence"/>
</dbReference>
<comment type="catalytic activity">
    <reaction evidence="1">
        <text>a 2'-deoxyribonucleoside 5'-diphosphate + ATP = a 2'-deoxyribonucleoside 5'-triphosphate + ADP</text>
        <dbReference type="Rhea" id="RHEA:44640"/>
        <dbReference type="ChEBI" id="CHEBI:30616"/>
        <dbReference type="ChEBI" id="CHEBI:61560"/>
        <dbReference type="ChEBI" id="CHEBI:73316"/>
        <dbReference type="ChEBI" id="CHEBI:456216"/>
        <dbReference type="EC" id="2.7.4.6"/>
    </reaction>
</comment>
<comment type="catalytic activity">
    <reaction evidence="2">
        <text>a ribonucleoside 5'-diphosphate + ATP = a ribonucleoside 5'-triphosphate + ADP</text>
        <dbReference type="Rhea" id="RHEA:18113"/>
        <dbReference type="ChEBI" id="CHEBI:30616"/>
        <dbReference type="ChEBI" id="CHEBI:57930"/>
        <dbReference type="ChEBI" id="CHEBI:61557"/>
        <dbReference type="ChEBI" id="CHEBI:456216"/>
        <dbReference type="EC" id="2.7.4.6"/>
    </reaction>
</comment>
<sequence>MEQTFIMIKPDGVQRGLTDLFPANPFPSTALILDRVVPPQERRHAIRPVELPVEQQKKLRTRITRFRVSDQMMDEHHYPFFEHKHMKGLCQAMQLIQPQPPLQPSKPTAHPKIAAPVSHLIKIQQEARE</sequence>
<evidence type="ECO:0000256" key="1">
    <source>
        <dbReference type="ARBA" id="ARBA00000082"/>
    </source>
</evidence>
<protein>
    <submittedName>
        <fullName evidence="3">Nucleoside diphosphate kinase family protein</fullName>
    </submittedName>
</protein>
<dbReference type="EMBL" id="BKCP01011292">
    <property type="protein sequence ID" value="GER54552.1"/>
    <property type="molecule type" value="Genomic_DNA"/>
</dbReference>
<evidence type="ECO:0000313" key="4">
    <source>
        <dbReference type="Proteomes" id="UP000325081"/>
    </source>
</evidence>
<dbReference type="InterPro" id="IPR036850">
    <property type="entry name" value="NDK-like_dom_sf"/>
</dbReference>